<dbReference type="PANTHER" id="PTHR32309">
    <property type="entry name" value="TYROSINE-PROTEIN KINASE"/>
    <property type="match status" value="1"/>
</dbReference>
<name>A0A1M6KRE5_9CLOT</name>
<dbReference type="RefSeq" id="WP_072987376.1">
    <property type="nucleotide sequence ID" value="NZ_FQZB01000009.1"/>
</dbReference>
<evidence type="ECO:0000256" key="7">
    <source>
        <dbReference type="SAM" id="Phobius"/>
    </source>
</evidence>
<dbReference type="OrthoDB" id="2360475at2"/>
<keyword evidence="6 7" id="KW-0472">Membrane</keyword>
<dbReference type="Proteomes" id="UP000184310">
    <property type="component" value="Unassembled WGS sequence"/>
</dbReference>
<evidence type="ECO:0000256" key="1">
    <source>
        <dbReference type="ARBA" id="ARBA00004651"/>
    </source>
</evidence>
<dbReference type="AlphaFoldDB" id="A0A1M6KRE5"/>
<comment type="subcellular location">
    <subcellularLocation>
        <location evidence="1">Cell membrane</location>
        <topology evidence="1">Multi-pass membrane protein</topology>
    </subcellularLocation>
</comment>
<dbReference type="Pfam" id="PF13807">
    <property type="entry name" value="GNVR"/>
    <property type="match status" value="1"/>
</dbReference>
<dbReference type="GO" id="GO:0004713">
    <property type="term" value="F:protein tyrosine kinase activity"/>
    <property type="evidence" value="ECO:0007669"/>
    <property type="project" value="TreeGrafter"/>
</dbReference>
<evidence type="ECO:0000259" key="8">
    <source>
        <dbReference type="Pfam" id="PF02706"/>
    </source>
</evidence>
<keyword evidence="5 7" id="KW-1133">Transmembrane helix</keyword>
<evidence type="ECO:0000259" key="9">
    <source>
        <dbReference type="Pfam" id="PF13807"/>
    </source>
</evidence>
<evidence type="ECO:0000313" key="10">
    <source>
        <dbReference type="EMBL" id="SHJ61529.1"/>
    </source>
</evidence>
<dbReference type="InterPro" id="IPR003856">
    <property type="entry name" value="LPS_length_determ_N"/>
</dbReference>
<reference evidence="10 11" key="1">
    <citation type="submission" date="2016-11" db="EMBL/GenBank/DDBJ databases">
        <authorList>
            <person name="Jaros S."/>
            <person name="Januszkiewicz K."/>
            <person name="Wedrychowicz H."/>
        </authorList>
    </citation>
    <scope>NUCLEOTIDE SEQUENCE [LARGE SCALE GENOMIC DNA]</scope>
    <source>
        <strain evidence="10 11">DSM 21758</strain>
    </source>
</reference>
<comment type="similarity">
    <text evidence="2">Belongs to the CpsC/CapA family.</text>
</comment>
<feature type="transmembrane region" description="Helical" evidence="7">
    <location>
        <begin position="15"/>
        <end position="36"/>
    </location>
</feature>
<evidence type="ECO:0000256" key="5">
    <source>
        <dbReference type="ARBA" id="ARBA00022989"/>
    </source>
</evidence>
<dbReference type="InterPro" id="IPR050445">
    <property type="entry name" value="Bact_polysacc_biosynth/exp"/>
</dbReference>
<proteinExistence type="inferred from homology"/>
<keyword evidence="11" id="KW-1185">Reference proteome</keyword>
<dbReference type="PANTHER" id="PTHR32309:SF13">
    <property type="entry name" value="FERRIC ENTEROBACTIN TRANSPORT PROTEIN FEPE"/>
    <property type="match status" value="1"/>
</dbReference>
<sequence length="223" mass="24855">MEIKEYFKILNKRKLMVIAITLSCALLSAVVSYFVIKPVYKSEIKVAIDANTASDKTEKKQDYQDVIMYQKLVKSYSKYATSRVVIKDVIKELNLSLTEDELINMISVAPEGDTEFLAISVKSKDKYEVSKITDQLALSLKNVTKKIKNADNVQLIDAATVPAKPDSPKPALNIAIAFVIGLMLSVGLVFLLEYLDNTVKDEEELKKILGCSVLGVIPVFEEK</sequence>
<feature type="domain" description="Tyrosine-protein kinase G-rich" evidence="9">
    <location>
        <begin position="140"/>
        <end position="191"/>
    </location>
</feature>
<organism evidence="10 11">
    <name type="scientific">Clostridium cavendishii DSM 21758</name>
    <dbReference type="NCBI Taxonomy" id="1121302"/>
    <lineage>
        <taxon>Bacteria</taxon>
        <taxon>Bacillati</taxon>
        <taxon>Bacillota</taxon>
        <taxon>Clostridia</taxon>
        <taxon>Eubacteriales</taxon>
        <taxon>Clostridiaceae</taxon>
        <taxon>Clostridium</taxon>
    </lineage>
</organism>
<gene>
    <name evidence="10" type="ORF">SAMN02745163_02275</name>
</gene>
<dbReference type="GO" id="GO:0005886">
    <property type="term" value="C:plasma membrane"/>
    <property type="evidence" value="ECO:0007669"/>
    <property type="project" value="UniProtKB-SubCell"/>
</dbReference>
<evidence type="ECO:0000313" key="11">
    <source>
        <dbReference type="Proteomes" id="UP000184310"/>
    </source>
</evidence>
<dbReference type="STRING" id="1121302.SAMN02745163_02275"/>
<keyword evidence="3" id="KW-1003">Cell membrane</keyword>
<evidence type="ECO:0000256" key="6">
    <source>
        <dbReference type="ARBA" id="ARBA00023136"/>
    </source>
</evidence>
<dbReference type="InterPro" id="IPR032807">
    <property type="entry name" value="GNVR"/>
</dbReference>
<evidence type="ECO:0000256" key="3">
    <source>
        <dbReference type="ARBA" id="ARBA00022475"/>
    </source>
</evidence>
<protein>
    <submittedName>
        <fullName evidence="10">Capsular polysaccharide biosynthesis protein</fullName>
    </submittedName>
</protein>
<evidence type="ECO:0000256" key="4">
    <source>
        <dbReference type="ARBA" id="ARBA00022692"/>
    </source>
</evidence>
<evidence type="ECO:0000256" key="2">
    <source>
        <dbReference type="ARBA" id="ARBA00006683"/>
    </source>
</evidence>
<feature type="domain" description="Polysaccharide chain length determinant N-terminal" evidence="8">
    <location>
        <begin position="2"/>
        <end position="93"/>
    </location>
</feature>
<dbReference type="EMBL" id="FQZB01000009">
    <property type="protein sequence ID" value="SHJ61529.1"/>
    <property type="molecule type" value="Genomic_DNA"/>
</dbReference>
<accession>A0A1M6KRE5</accession>
<dbReference type="Pfam" id="PF02706">
    <property type="entry name" value="Wzz"/>
    <property type="match status" value="1"/>
</dbReference>
<feature type="transmembrane region" description="Helical" evidence="7">
    <location>
        <begin position="171"/>
        <end position="192"/>
    </location>
</feature>
<keyword evidence="4 7" id="KW-0812">Transmembrane</keyword>